<proteinExistence type="predicted"/>
<accession>A0ACB1AD78</accession>
<keyword evidence="2" id="KW-1185">Reference proteome</keyword>
<gene>
    <name evidence="1" type="ORF">MENTE1834_LOCUS36428</name>
</gene>
<sequence>MISVHFNLNKYLYPTLCFSTLILITLQHNSDNLQSEFKKGKQLKILVYSPSVSWSHAKFLGRIADTLVDAGHEVHFLKYIMSPELKLKNETSKVDKIYIIEPNIENAAQLDIKNIPMIADSITSKRPLITFLDHPVFQFDPLMATACRDIIKQRKLLRKLTQEHFDVGITEMYDYTGVAVFHKIGIRTKISAYALPLFGYITSQFDIPNFPSFIPNLFAPLYVGFESSFISRLINFYNHFLAWIWIDDVYFRTQYPIIKEAFGQDFPNVKELVKNSSLVFINSNPFLETTRPISNKFIYIGGLANDQSEENKKLDQRTQLILDQATEGAVLFSFGSLTETTRIGKHMLDSIINSFKQFPQIHFLWKVDKDTISNISKLPNVHAFEWLQQPAILAHPNLRAFITHCGQNSITESAIAGIPIVGIPLFADQFYNADIAQKRGLGIQIDVNDLSGPNAENVLVEAIRSILYQPKYQQNAKIISKKLKLTPFSPTERLVKWVEFAAEFGDLPELNLPGEKEMNWFVYYSIDVILFSIIVLVILFWVTFKCFKWILFGIINFWFTKTEGKETKLKQG</sequence>
<organism evidence="1 2">
    <name type="scientific">Meloidogyne enterolobii</name>
    <name type="common">Root-knot nematode worm</name>
    <name type="synonym">Meloidogyne mayaguensis</name>
    <dbReference type="NCBI Taxonomy" id="390850"/>
    <lineage>
        <taxon>Eukaryota</taxon>
        <taxon>Metazoa</taxon>
        <taxon>Ecdysozoa</taxon>
        <taxon>Nematoda</taxon>
        <taxon>Chromadorea</taxon>
        <taxon>Rhabditida</taxon>
        <taxon>Tylenchina</taxon>
        <taxon>Tylenchomorpha</taxon>
        <taxon>Tylenchoidea</taxon>
        <taxon>Meloidogynidae</taxon>
        <taxon>Meloidogyninae</taxon>
        <taxon>Meloidogyne</taxon>
    </lineage>
</organism>
<evidence type="ECO:0000313" key="2">
    <source>
        <dbReference type="Proteomes" id="UP001497535"/>
    </source>
</evidence>
<reference evidence="1" key="1">
    <citation type="submission" date="2023-11" db="EMBL/GenBank/DDBJ databases">
        <authorList>
            <person name="Poullet M."/>
        </authorList>
    </citation>
    <scope>NUCLEOTIDE SEQUENCE</scope>
    <source>
        <strain evidence="1">E1834</strain>
    </source>
</reference>
<dbReference type="Proteomes" id="UP001497535">
    <property type="component" value="Unassembled WGS sequence"/>
</dbReference>
<dbReference type="EMBL" id="CAVMJV010000074">
    <property type="protein sequence ID" value="CAK5088754.1"/>
    <property type="molecule type" value="Genomic_DNA"/>
</dbReference>
<name>A0ACB1AD78_MELEN</name>
<evidence type="ECO:0000313" key="1">
    <source>
        <dbReference type="EMBL" id="CAK5088754.1"/>
    </source>
</evidence>
<comment type="caution">
    <text evidence="1">The sequence shown here is derived from an EMBL/GenBank/DDBJ whole genome shotgun (WGS) entry which is preliminary data.</text>
</comment>
<protein>
    <submittedName>
        <fullName evidence="1">Uncharacterized protein</fullName>
    </submittedName>
</protein>